<organism evidence="3">
    <name type="scientific">Rodentolepis nana</name>
    <name type="common">Dwarf tapeworm</name>
    <name type="synonym">Hymenolepis nana</name>
    <dbReference type="NCBI Taxonomy" id="102285"/>
    <lineage>
        <taxon>Eukaryota</taxon>
        <taxon>Metazoa</taxon>
        <taxon>Spiralia</taxon>
        <taxon>Lophotrochozoa</taxon>
        <taxon>Platyhelminthes</taxon>
        <taxon>Cestoda</taxon>
        <taxon>Eucestoda</taxon>
        <taxon>Cyclophyllidea</taxon>
        <taxon>Hymenolepididae</taxon>
        <taxon>Rodentolepis</taxon>
    </lineage>
</organism>
<gene>
    <name evidence="1" type="ORF">HNAJ_LOCUS6231</name>
</gene>
<dbReference type="AlphaFoldDB" id="A0A0R3TGP4"/>
<dbReference type="EMBL" id="UZAE01006410">
    <property type="protein sequence ID" value="VDO02091.1"/>
    <property type="molecule type" value="Genomic_DNA"/>
</dbReference>
<protein>
    <submittedName>
        <fullName evidence="3">XRN2-binding (XTBD) domain-containing protein</fullName>
    </submittedName>
</protein>
<sequence length="94" mass="11142">MEEDGLLRNPTDNADVDKLREACQSALEKMPHLKVDSAEWRREKKKICEYKLYLHNMAEKHATNFNLSMEYDIRLYEVITKHGKAEDRARGLYK</sequence>
<evidence type="ECO:0000313" key="1">
    <source>
        <dbReference type="EMBL" id="VDO02091.1"/>
    </source>
</evidence>
<proteinExistence type="predicted"/>
<keyword evidence="2" id="KW-1185">Reference proteome</keyword>
<evidence type="ECO:0000313" key="2">
    <source>
        <dbReference type="Proteomes" id="UP000278807"/>
    </source>
</evidence>
<dbReference type="Proteomes" id="UP000278807">
    <property type="component" value="Unassembled WGS sequence"/>
</dbReference>
<evidence type="ECO:0000313" key="3">
    <source>
        <dbReference type="WBParaSite" id="HNAJ_0000623501-mRNA-1"/>
    </source>
</evidence>
<reference evidence="1 2" key="2">
    <citation type="submission" date="2018-11" db="EMBL/GenBank/DDBJ databases">
        <authorList>
            <consortium name="Pathogen Informatics"/>
        </authorList>
    </citation>
    <scope>NUCLEOTIDE SEQUENCE [LARGE SCALE GENOMIC DNA]</scope>
</reference>
<reference evidence="3" key="1">
    <citation type="submission" date="2017-02" db="UniProtKB">
        <authorList>
            <consortium name="WormBaseParasite"/>
        </authorList>
    </citation>
    <scope>IDENTIFICATION</scope>
</reference>
<dbReference type="WBParaSite" id="HNAJ_0000623501-mRNA-1">
    <property type="protein sequence ID" value="HNAJ_0000623501-mRNA-1"/>
    <property type="gene ID" value="HNAJ_0000623501"/>
</dbReference>
<accession>A0A0R3TGP4</accession>
<name>A0A0R3TGP4_RODNA</name>